<evidence type="ECO:0000256" key="1">
    <source>
        <dbReference type="ARBA" id="ARBA00022617"/>
    </source>
</evidence>
<proteinExistence type="predicted"/>
<dbReference type="SUPFAM" id="SSF46626">
    <property type="entry name" value="Cytochrome c"/>
    <property type="match status" value="1"/>
</dbReference>
<keyword evidence="6" id="KW-0732">Signal</keyword>
<dbReference type="Gene3D" id="1.10.760.10">
    <property type="entry name" value="Cytochrome c-like domain"/>
    <property type="match status" value="1"/>
</dbReference>
<comment type="caution">
    <text evidence="8">The sequence shown here is derived from an EMBL/GenBank/DDBJ whole genome shotgun (WGS) entry which is preliminary data.</text>
</comment>
<keyword evidence="3 4" id="KW-0408">Iron</keyword>
<accession>A0A5C6RNJ6</accession>
<feature type="chain" id="PRO_5022937467" evidence="6">
    <location>
        <begin position="26"/>
        <end position="309"/>
    </location>
</feature>
<gene>
    <name evidence="8" type="ORF">FRY97_11515</name>
</gene>
<dbReference type="PANTHER" id="PTHR40394:SF2">
    <property type="entry name" value="QUINOL:CYTOCHROME C OXIDOREDUCTASE MEMBRANE PROTEIN"/>
    <property type="match status" value="1"/>
</dbReference>
<dbReference type="EMBL" id="VOOR01000021">
    <property type="protein sequence ID" value="TXB62962.1"/>
    <property type="molecule type" value="Genomic_DNA"/>
</dbReference>
<organism evidence="8 9">
    <name type="scientific">Phaeodactylibacter luteus</name>
    <dbReference type="NCBI Taxonomy" id="1564516"/>
    <lineage>
        <taxon>Bacteria</taxon>
        <taxon>Pseudomonadati</taxon>
        <taxon>Bacteroidota</taxon>
        <taxon>Saprospiria</taxon>
        <taxon>Saprospirales</taxon>
        <taxon>Haliscomenobacteraceae</taxon>
        <taxon>Phaeodactylibacter</taxon>
    </lineage>
</organism>
<dbReference type="OrthoDB" id="9796771at2"/>
<evidence type="ECO:0000259" key="7">
    <source>
        <dbReference type="PROSITE" id="PS51007"/>
    </source>
</evidence>
<name>A0A5C6RNJ6_9BACT</name>
<dbReference type="InterPro" id="IPR009056">
    <property type="entry name" value="Cyt_c-like_dom"/>
</dbReference>
<evidence type="ECO:0000256" key="3">
    <source>
        <dbReference type="ARBA" id="ARBA00023004"/>
    </source>
</evidence>
<dbReference type="AlphaFoldDB" id="A0A5C6RNJ6"/>
<dbReference type="PANTHER" id="PTHR40394">
    <property type="entry name" value="LIPOPROTEIN-RELATED"/>
    <property type="match status" value="1"/>
</dbReference>
<reference evidence="8 9" key="1">
    <citation type="submission" date="2019-08" db="EMBL/GenBank/DDBJ databases">
        <title>Genome of Phaeodactylibacter luteus.</title>
        <authorList>
            <person name="Bowman J.P."/>
        </authorList>
    </citation>
    <scope>NUCLEOTIDE SEQUENCE [LARGE SCALE GENOMIC DNA]</scope>
    <source>
        <strain evidence="8 9">KCTC 42180</strain>
    </source>
</reference>
<evidence type="ECO:0000256" key="6">
    <source>
        <dbReference type="SAM" id="SignalP"/>
    </source>
</evidence>
<dbReference type="InterPro" id="IPR036909">
    <property type="entry name" value="Cyt_c-like_dom_sf"/>
</dbReference>
<evidence type="ECO:0000313" key="9">
    <source>
        <dbReference type="Proteomes" id="UP000321580"/>
    </source>
</evidence>
<dbReference type="GO" id="GO:0020037">
    <property type="term" value="F:heme binding"/>
    <property type="evidence" value="ECO:0007669"/>
    <property type="project" value="InterPro"/>
</dbReference>
<feature type="region of interest" description="Disordered" evidence="5">
    <location>
        <begin position="253"/>
        <end position="309"/>
    </location>
</feature>
<protein>
    <submittedName>
        <fullName evidence="8">Cytochrome c</fullName>
    </submittedName>
</protein>
<feature type="domain" description="Cytochrome c" evidence="7">
    <location>
        <begin position="148"/>
        <end position="239"/>
    </location>
</feature>
<feature type="signal peptide" evidence="6">
    <location>
        <begin position="1"/>
        <end position="25"/>
    </location>
</feature>
<keyword evidence="1 4" id="KW-0349">Heme</keyword>
<keyword evidence="9" id="KW-1185">Reference proteome</keyword>
<evidence type="ECO:0000313" key="8">
    <source>
        <dbReference type="EMBL" id="TXB62962.1"/>
    </source>
</evidence>
<dbReference type="Pfam" id="PF13442">
    <property type="entry name" value="Cytochrome_CBB3"/>
    <property type="match status" value="1"/>
</dbReference>
<dbReference type="Proteomes" id="UP000321580">
    <property type="component" value="Unassembled WGS sequence"/>
</dbReference>
<keyword evidence="2 4" id="KW-0479">Metal-binding</keyword>
<sequence length="309" mass="33268">MKTFKHILFAFVAVVVLHACSPAEGNYPGSEYMPDMGHSVAQEANVYSYYYYNTWDSASVVKLKDIANPGLPVSGTVPRGYAGAYLASQSTDGPSAQAVMASLNGDDEVNGISVPVNGHVPYYYKDTEPERERATAELIANPYPITAEGLERGKDLYNKFCGICHGEKGDGVGYLVSEENPNAAYPAAPANFLLDQFLEASNGRYYHAIMYGKNVMGGYADKISYEERWQVIHWIRALQAKEKKAEYTAESNTLNPAFGTPASKVAPIAQQVTDEEVAPEEAAPAEGGSHGEEDGSHGGDSHGGGHGKK</sequence>
<dbReference type="GO" id="GO:0009055">
    <property type="term" value="F:electron transfer activity"/>
    <property type="evidence" value="ECO:0007669"/>
    <property type="project" value="InterPro"/>
</dbReference>
<feature type="compositionally biased region" description="Basic and acidic residues" evidence="5">
    <location>
        <begin position="289"/>
        <end position="300"/>
    </location>
</feature>
<evidence type="ECO:0000256" key="4">
    <source>
        <dbReference type="PROSITE-ProRule" id="PRU00433"/>
    </source>
</evidence>
<dbReference type="RefSeq" id="WP_147167682.1">
    <property type="nucleotide sequence ID" value="NZ_VOOR01000021.1"/>
</dbReference>
<evidence type="ECO:0000256" key="2">
    <source>
        <dbReference type="ARBA" id="ARBA00022723"/>
    </source>
</evidence>
<dbReference type="PROSITE" id="PS51007">
    <property type="entry name" value="CYTC"/>
    <property type="match status" value="1"/>
</dbReference>
<dbReference type="GO" id="GO:0046872">
    <property type="term" value="F:metal ion binding"/>
    <property type="evidence" value="ECO:0007669"/>
    <property type="project" value="UniProtKB-KW"/>
</dbReference>
<evidence type="ECO:0000256" key="5">
    <source>
        <dbReference type="SAM" id="MobiDB-lite"/>
    </source>
</evidence>